<evidence type="ECO:0000256" key="1">
    <source>
        <dbReference type="SAM" id="Phobius"/>
    </source>
</evidence>
<dbReference type="EMBL" id="CP069107">
    <property type="protein sequence ID" value="QSS57668.1"/>
    <property type="molecule type" value="Genomic_DNA"/>
</dbReference>
<evidence type="ECO:0000313" key="2">
    <source>
        <dbReference type="EMBL" id="QSS57668.1"/>
    </source>
</evidence>
<feature type="transmembrane region" description="Helical" evidence="1">
    <location>
        <begin position="5"/>
        <end position="23"/>
    </location>
</feature>
<keyword evidence="1" id="KW-1133">Transmembrane helix</keyword>
<dbReference type="AlphaFoldDB" id="A0A8A1LTZ4"/>
<dbReference type="VEuPathDB" id="FungiDB:I7I53_11933"/>
<keyword evidence="1" id="KW-0472">Membrane</keyword>
<dbReference type="Proteomes" id="UP000663419">
    <property type="component" value="Chromosome 6"/>
</dbReference>
<accession>A0A8A1LTZ4</accession>
<proteinExistence type="predicted"/>
<gene>
    <name evidence="2" type="ORF">I7I53_11933</name>
</gene>
<organism evidence="2 3">
    <name type="scientific">Ajellomyces capsulatus (strain H88)</name>
    <name type="common">Darling's disease fungus</name>
    <name type="synonym">Histoplasma capsulatum</name>
    <dbReference type="NCBI Taxonomy" id="544711"/>
    <lineage>
        <taxon>Eukaryota</taxon>
        <taxon>Fungi</taxon>
        <taxon>Dikarya</taxon>
        <taxon>Ascomycota</taxon>
        <taxon>Pezizomycotina</taxon>
        <taxon>Eurotiomycetes</taxon>
        <taxon>Eurotiomycetidae</taxon>
        <taxon>Onygenales</taxon>
        <taxon>Ajellomycetaceae</taxon>
        <taxon>Histoplasma</taxon>
    </lineage>
</organism>
<protein>
    <submittedName>
        <fullName evidence="2">Uncharacterized protein</fullName>
    </submittedName>
</protein>
<sequence length="105" mass="12747">MVIYFLLYMYFIFLLPTLSYMQLHSFVASFYILFHIFYLYLWMVCLLFFFFSKPSHFIICIMSSNHLSEFWMQELFFPHLFMDMKVGMVCSARSRPSRDPGGWAL</sequence>
<feature type="transmembrane region" description="Helical" evidence="1">
    <location>
        <begin position="29"/>
        <end position="51"/>
    </location>
</feature>
<evidence type="ECO:0000313" key="3">
    <source>
        <dbReference type="Proteomes" id="UP000663419"/>
    </source>
</evidence>
<reference evidence="2" key="1">
    <citation type="submission" date="2021-01" db="EMBL/GenBank/DDBJ databases">
        <title>Chromosome-level genome assembly of a human fungal pathogen reveals clustering of transcriptionally co-regulated genes.</title>
        <authorList>
            <person name="Voorhies M."/>
            <person name="Cohen S."/>
            <person name="Shea T.P."/>
            <person name="Petrus S."/>
            <person name="Munoz J.F."/>
            <person name="Poplawski S."/>
            <person name="Goldman W.E."/>
            <person name="Michael T."/>
            <person name="Cuomo C.A."/>
            <person name="Sil A."/>
            <person name="Beyhan S."/>
        </authorList>
    </citation>
    <scope>NUCLEOTIDE SEQUENCE</scope>
    <source>
        <strain evidence="2">H88</strain>
    </source>
</reference>
<name>A0A8A1LTZ4_AJEC8</name>
<keyword evidence="1" id="KW-0812">Transmembrane</keyword>